<comment type="subcellular location">
    <subcellularLocation>
        <location evidence="2">Membrane</location>
        <topology evidence="2">Multi-pass membrane protein</topology>
    </subcellularLocation>
</comment>
<keyword evidence="7 10" id="KW-1133">Transmembrane helix</keyword>
<evidence type="ECO:0000256" key="5">
    <source>
        <dbReference type="ARBA" id="ARBA00022801"/>
    </source>
</evidence>
<sequence>MVALSVADLIRGKVPVTDLSGPVGVAGAIGEAAKTSVIDLMNLLALISINLGVINLFPLPALDGGRLVFLVIEGITRKKVPTKYEGYVHYAGFVLLMVLMAFLVYNDIFRMVVK</sequence>
<dbReference type="GO" id="GO:0006508">
    <property type="term" value="P:proteolysis"/>
    <property type="evidence" value="ECO:0007669"/>
    <property type="project" value="UniProtKB-KW"/>
</dbReference>
<dbReference type="Pfam" id="PF02163">
    <property type="entry name" value="Peptidase_M50"/>
    <property type="match status" value="1"/>
</dbReference>
<name>A0A645EHF1_9ZZZZ</name>
<gene>
    <name evidence="12" type="primary">rasP_14</name>
    <name evidence="12" type="ORF">SDC9_148570</name>
</gene>
<dbReference type="PANTHER" id="PTHR42837">
    <property type="entry name" value="REGULATOR OF SIGMA-E PROTEASE RSEP"/>
    <property type="match status" value="1"/>
</dbReference>
<evidence type="ECO:0000256" key="1">
    <source>
        <dbReference type="ARBA" id="ARBA00001947"/>
    </source>
</evidence>
<dbReference type="AlphaFoldDB" id="A0A645EHF1"/>
<organism evidence="12">
    <name type="scientific">bioreactor metagenome</name>
    <dbReference type="NCBI Taxonomy" id="1076179"/>
    <lineage>
        <taxon>unclassified sequences</taxon>
        <taxon>metagenomes</taxon>
        <taxon>ecological metagenomes</taxon>
    </lineage>
</organism>
<keyword evidence="3 12" id="KW-0645">Protease</keyword>
<dbReference type="PANTHER" id="PTHR42837:SF2">
    <property type="entry name" value="MEMBRANE METALLOPROTEASE ARASP2, CHLOROPLASTIC-RELATED"/>
    <property type="match status" value="1"/>
</dbReference>
<comment type="caution">
    <text evidence="12">The sequence shown here is derived from an EMBL/GenBank/DDBJ whole genome shotgun (WGS) entry which is preliminary data.</text>
</comment>
<feature type="transmembrane region" description="Helical" evidence="10">
    <location>
        <begin position="43"/>
        <end position="61"/>
    </location>
</feature>
<evidence type="ECO:0000313" key="12">
    <source>
        <dbReference type="EMBL" id="MPN01361.1"/>
    </source>
</evidence>
<accession>A0A645EHF1</accession>
<evidence type="ECO:0000256" key="8">
    <source>
        <dbReference type="ARBA" id="ARBA00023049"/>
    </source>
</evidence>
<dbReference type="EMBL" id="VSSQ01047380">
    <property type="protein sequence ID" value="MPN01361.1"/>
    <property type="molecule type" value="Genomic_DNA"/>
</dbReference>
<feature type="transmembrane region" description="Helical" evidence="10">
    <location>
        <begin position="87"/>
        <end position="105"/>
    </location>
</feature>
<dbReference type="EC" id="3.4.24.-" evidence="12"/>
<dbReference type="GO" id="GO:0016020">
    <property type="term" value="C:membrane"/>
    <property type="evidence" value="ECO:0007669"/>
    <property type="project" value="UniProtKB-SubCell"/>
</dbReference>
<protein>
    <submittedName>
        <fullName evidence="12">Regulator of sigma-W protease RasP</fullName>
        <ecNumber evidence="12">3.4.24.-</ecNumber>
    </submittedName>
</protein>
<keyword evidence="6" id="KW-0862">Zinc</keyword>
<evidence type="ECO:0000256" key="10">
    <source>
        <dbReference type="SAM" id="Phobius"/>
    </source>
</evidence>
<reference evidence="12" key="1">
    <citation type="submission" date="2019-08" db="EMBL/GenBank/DDBJ databases">
        <authorList>
            <person name="Kucharzyk K."/>
            <person name="Murdoch R.W."/>
            <person name="Higgins S."/>
            <person name="Loffler F."/>
        </authorList>
    </citation>
    <scope>NUCLEOTIDE SEQUENCE</scope>
</reference>
<dbReference type="InterPro" id="IPR008915">
    <property type="entry name" value="Peptidase_M50"/>
</dbReference>
<keyword evidence="5 12" id="KW-0378">Hydrolase</keyword>
<evidence type="ECO:0000256" key="9">
    <source>
        <dbReference type="ARBA" id="ARBA00023136"/>
    </source>
</evidence>
<dbReference type="InterPro" id="IPR004387">
    <property type="entry name" value="Pept_M50_Zn"/>
</dbReference>
<keyword evidence="8" id="KW-0482">Metalloprotease</keyword>
<keyword evidence="9 10" id="KW-0472">Membrane</keyword>
<comment type="cofactor">
    <cofactor evidence="1">
        <name>Zn(2+)</name>
        <dbReference type="ChEBI" id="CHEBI:29105"/>
    </cofactor>
</comment>
<evidence type="ECO:0000256" key="4">
    <source>
        <dbReference type="ARBA" id="ARBA00022692"/>
    </source>
</evidence>
<dbReference type="GO" id="GO:0004222">
    <property type="term" value="F:metalloendopeptidase activity"/>
    <property type="evidence" value="ECO:0007669"/>
    <property type="project" value="InterPro"/>
</dbReference>
<feature type="domain" description="Peptidase M50" evidence="11">
    <location>
        <begin position="5"/>
        <end position="99"/>
    </location>
</feature>
<proteinExistence type="predicted"/>
<evidence type="ECO:0000256" key="2">
    <source>
        <dbReference type="ARBA" id="ARBA00004141"/>
    </source>
</evidence>
<evidence type="ECO:0000256" key="6">
    <source>
        <dbReference type="ARBA" id="ARBA00022833"/>
    </source>
</evidence>
<evidence type="ECO:0000256" key="3">
    <source>
        <dbReference type="ARBA" id="ARBA00022670"/>
    </source>
</evidence>
<evidence type="ECO:0000259" key="11">
    <source>
        <dbReference type="Pfam" id="PF02163"/>
    </source>
</evidence>
<keyword evidence="4 10" id="KW-0812">Transmembrane</keyword>
<evidence type="ECO:0000256" key="7">
    <source>
        <dbReference type="ARBA" id="ARBA00022989"/>
    </source>
</evidence>